<dbReference type="Proteomes" id="UP000199533">
    <property type="component" value="Unassembled WGS sequence"/>
</dbReference>
<keyword evidence="2" id="KW-1185">Reference proteome</keyword>
<dbReference type="AlphaFoldDB" id="A0A1I4FM70"/>
<sequence>MNYRVSSFLLALLFLLIMTVGSLQSKTVFACTMMDMVTLYDCCCDDHKSNKDCIDLSCDALQESSKEPCCEQSLEINISEEPRKNSPILQSVEIRSDVDPPQAIVGSFDILAPPQYVVAFEVLHSQLTTGLSGSNTYLITQRLRI</sequence>
<dbReference type="STRING" id="52441.SAMN05216302_103816"/>
<organism evidence="1 2">
    <name type="scientific">Nitrosomonas aestuarii</name>
    <dbReference type="NCBI Taxonomy" id="52441"/>
    <lineage>
        <taxon>Bacteria</taxon>
        <taxon>Pseudomonadati</taxon>
        <taxon>Pseudomonadota</taxon>
        <taxon>Betaproteobacteria</taxon>
        <taxon>Nitrosomonadales</taxon>
        <taxon>Nitrosomonadaceae</taxon>
        <taxon>Nitrosomonas</taxon>
    </lineage>
</organism>
<protein>
    <submittedName>
        <fullName evidence="1">Uncharacterized protein</fullName>
    </submittedName>
</protein>
<proteinExistence type="predicted"/>
<evidence type="ECO:0000313" key="1">
    <source>
        <dbReference type="EMBL" id="SFL17651.1"/>
    </source>
</evidence>
<accession>A0A1I4FM70</accession>
<gene>
    <name evidence="1" type="ORF">SAMN05216302_103816</name>
</gene>
<reference evidence="2" key="1">
    <citation type="submission" date="2016-10" db="EMBL/GenBank/DDBJ databases">
        <authorList>
            <person name="Varghese N."/>
            <person name="Submissions S."/>
        </authorList>
    </citation>
    <scope>NUCLEOTIDE SEQUENCE [LARGE SCALE GENOMIC DNA]</scope>
    <source>
        <strain evidence="2">Nm69</strain>
    </source>
</reference>
<name>A0A1I4FM70_9PROT</name>
<dbReference type="EMBL" id="FOSP01000038">
    <property type="protein sequence ID" value="SFL17651.1"/>
    <property type="molecule type" value="Genomic_DNA"/>
</dbReference>
<evidence type="ECO:0000313" key="2">
    <source>
        <dbReference type="Proteomes" id="UP000199533"/>
    </source>
</evidence>
<dbReference type="RefSeq" id="WP_090702483.1">
    <property type="nucleotide sequence ID" value="NZ_FOSP01000038.1"/>
</dbReference>
<dbReference type="OrthoDB" id="8547447at2"/>